<reference evidence="1" key="1">
    <citation type="submission" date="2023-10" db="EMBL/GenBank/DDBJ databases">
        <title>Genome assembly of Pristionchus species.</title>
        <authorList>
            <person name="Yoshida K."/>
            <person name="Sommer R.J."/>
        </authorList>
    </citation>
    <scope>NUCLEOTIDE SEQUENCE</scope>
    <source>
        <strain evidence="1">RS5133</strain>
    </source>
</reference>
<evidence type="ECO:0000313" key="1">
    <source>
        <dbReference type="EMBL" id="GMT25903.1"/>
    </source>
</evidence>
<name>A0AAV5W622_9BILA</name>
<keyword evidence="2" id="KW-1185">Reference proteome</keyword>
<protein>
    <submittedName>
        <fullName evidence="1">Uncharacterized protein</fullName>
    </submittedName>
</protein>
<accession>A0AAV5W622</accession>
<sequence length="169" mass="19640">MNLLEVSLRNTKLCRKKDWKQVDAVLENTNNAFEDLKQFIPRTVLNFKKRIDLIRNANGGEVAKEESIAVVEKTLLNVVQNGKRWRANEQDGGQLDNVFASYLYHAYEKLSRESKAIINPIFCLPDTYGRLITDADDDFRASVKVETDKFKKMLEEKKRERKQQESSNN</sequence>
<comment type="caution">
    <text evidence="1">The sequence shown here is derived from an EMBL/GenBank/DDBJ whole genome shotgun (WGS) entry which is preliminary data.</text>
</comment>
<dbReference type="AlphaFoldDB" id="A0AAV5W622"/>
<evidence type="ECO:0000313" key="2">
    <source>
        <dbReference type="Proteomes" id="UP001432322"/>
    </source>
</evidence>
<gene>
    <name evidence="1" type="ORF">PFISCL1PPCAC_17200</name>
</gene>
<organism evidence="1 2">
    <name type="scientific">Pristionchus fissidentatus</name>
    <dbReference type="NCBI Taxonomy" id="1538716"/>
    <lineage>
        <taxon>Eukaryota</taxon>
        <taxon>Metazoa</taxon>
        <taxon>Ecdysozoa</taxon>
        <taxon>Nematoda</taxon>
        <taxon>Chromadorea</taxon>
        <taxon>Rhabditida</taxon>
        <taxon>Rhabditina</taxon>
        <taxon>Diplogasteromorpha</taxon>
        <taxon>Diplogasteroidea</taxon>
        <taxon>Neodiplogasteridae</taxon>
        <taxon>Pristionchus</taxon>
    </lineage>
</organism>
<dbReference type="Proteomes" id="UP001432322">
    <property type="component" value="Unassembled WGS sequence"/>
</dbReference>
<dbReference type="EMBL" id="BTSY01000004">
    <property type="protein sequence ID" value="GMT25903.1"/>
    <property type="molecule type" value="Genomic_DNA"/>
</dbReference>
<proteinExistence type="predicted"/>